<keyword evidence="13" id="KW-1185">Reference proteome</keyword>
<keyword evidence="7 10" id="KW-0342">GTP-binding</keyword>
<dbReference type="eggNOG" id="COG0218">
    <property type="taxonomic scope" value="Bacteria"/>
</dbReference>
<keyword evidence="8 10" id="KW-0717">Septation</keyword>
<dbReference type="RefSeq" id="WP_008515520.1">
    <property type="nucleotide sequence ID" value="NZ_ACJM01000004.1"/>
</dbReference>
<name>C0GEY8_DETAL</name>
<keyword evidence="5 10" id="KW-0547">Nucleotide-binding</keyword>
<feature type="domain" description="EngB-type G" evidence="11">
    <location>
        <begin position="22"/>
        <end position="195"/>
    </location>
</feature>
<dbReference type="InterPro" id="IPR019987">
    <property type="entry name" value="GTP-bd_ribosome_bio_YsxC"/>
</dbReference>
<evidence type="ECO:0000256" key="7">
    <source>
        <dbReference type="ARBA" id="ARBA00023134"/>
    </source>
</evidence>
<dbReference type="InterPro" id="IPR006073">
    <property type="entry name" value="GTP-bd"/>
</dbReference>
<dbReference type="GO" id="GO:0005829">
    <property type="term" value="C:cytosol"/>
    <property type="evidence" value="ECO:0007669"/>
    <property type="project" value="TreeGrafter"/>
</dbReference>
<dbReference type="InterPro" id="IPR027417">
    <property type="entry name" value="P-loop_NTPase"/>
</dbReference>
<evidence type="ECO:0000256" key="10">
    <source>
        <dbReference type="HAMAP-Rule" id="MF_00321"/>
    </source>
</evidence>
<comment type="similarity">
    <text evidence="2 10">Belongs to the TRAFAC class TrmE-Era-EngA-EngB-Septin-like GTPase superfamily. EngB GTPase family.</text>
</comment>
<dbReference type="FunFam" id="3.40.50.300:FF:000098">
    <property type="entry name" value="Probable GTP-binding protein EngB"/>
    <property type="match status" value="1"/>
</dbReference>
<dbReference type="NCBIfam" id="TIGR03598">
    <property type="entry name" value="GTPase_YsxC"/>
    <property type="match status" value="1"/>
</dbReference>
<evidence type="ECO:0000256" key="8">
    <source>
        <dbReference type="ARBA" id="ARBA00023210"/>
    </source>
</evidence>
<dbReference type="Pfam" id="PF01926">
    <property type="entry name" value="MMR_HSR1"/>
    <property type="match status" value="1"/>
</dbReference>
<evidence type="ECO:0000313" key="12">
    <source>
        <dbReference type="EMBL" id="EEG78170.1"/>
    </source>
</evidence>
<dbReference type="EMBL" id="ACJM01000004">
    <property type="protein sequence ID" value="EEG78170.1"/>
    <property type="molecule type" value="Genomic_DNA"/>
</dbReference>
<dbReference type="Gene3D" id="3.40.50.300">
    <property type="entry name" value="P-loop containing nucleotide triphosphate hydrolases"/>
    <property type="match status" value="1"/>
</dbReference>
<organism evidence="12 13">
    <name type="scientific">Dethiobacter alkaliphilus AHT 1</name>
    <dbReference type="NCBI Taxonomy" id="555088"/>
    <lineage>
        <taxon>Bacteria</taxon>
        <taxon>Bacillati</taxon>
        <taxon>Bacillota</taxon>
        <taxon>Dethiobacteria</taxon>
        <taxon>Dethiobacterales</taxon>
        <taxon>Dethiobacteraceae</taxon>
        <taxon>Dethiobacter</taxon>
    </lineage>
</organism>
<keyword evidence="3 10" id="KW-0132">Cell division</keyword>
<dbReference type="GO" id="GO:0005525">
    <property type="term" value="F:GTP binding"/>
    <property type="evidence" value="ECO:0007669"/>
    <property type="project" value="UniProtKB-UniRule"/>
</dbReference>
<proteinExistence type="inferred from homology"/>
<evidence type="ECO:0000256" key="6">
    <source>
        <dbReference type="ARBA" id="ARBA00022842"/>
    </source>
</evidence>
<evidence type="ECO:0000256" key="3">
    <source>
        <dbReference type="ARBA" id="ARBA00022618"/>
    </source>
</evidence>
<dbReference type="PANTHER" id="PTHR11649">
    <property type="entry name" value="MSS1/TRME-RELATED GTP-BINDING PROTEIN"/>
    <property type="match status" value="1"/>
</dbReference>
<protein>
    <recommendedName>
        <fullName evidence="10">Probable GTP-binding protein EngB</fullName>
    </recommendedName>
</protein>
<evidence type="ECO:0000256" key="1">
    <source>
        <dbReference type="ARBA" id="ARBA00001946"/>
    </source>
</evidence>
<dbReference type="Proteomes" id="UP000006443">
    <property type="component" value="Unassembled WGS sequence"/>
</dbReference>
<evidence type="ECO:0000256" key="4">
    <source>
        <dbReference type="ARBA" id="ARBA00022723"/>
    </source>
</evidence>
<dbReference type="PANTHER" id="PTHR11649:SF13">
    <property type="entry name" value="ENGB-TYPE G DOMAIN-CONTAINING PROTEIN"/>
    <property type="match status" value="1"/>
</dbReference>
<dbReference type="PROSITE" id="PS51706">
    <property type="entry name" value="G_ENGB"/>
    <property type="match status" value="1"/>
</dbReference>
<comment type="cofactor">
    <cofactor evidence="1">
        <name>Mg(2+)</name>
        <dbReference type="ChEBI" id="CHEBI:18420"/>
    </cofactor>
</comment>
<dbReference type="GO" id="GO:0046872">
    <property type="term" value="F:metal ion binding"/>
    <property type="evidence" value="ECO:0007669"/>
    <property type="project" value="UniProtKB-KW"/>
</dbReference>
<dbReference type="AlphaFoldDB" id="C0GEY8"/>
<gene>
    <name evidence="10" type="primary">engB</name>
    <name evidence="12" type="ORF">DealDRAFT_1047</name>
</gene>
<evidence type="ECO:0000256" key="2">
    <source>
        <dbReference type="ARBA" id="ARBA00009638"/>
    </source>
</evidence>
<accession>C0GEY8</accession>
<comment type="caution">
    <text evidence="12">The sequence shown here is derived from an EMBL/GenBank/DDBJ whole genome shotgun (WGS) entry which is preliminary data.</text>
</comment>
<dbReference type="STRING" id="555088.DealDRAFT_1047"/>
<evidence type="ECO:0000259" key="11">
    <source>
        <dbReference type="PROSITE" id="PS51706"/>
    </source>
</evidence>
<keyword evidence="6" id="KW-0460">Magnesium</keyword>
<dbReference type="SUPFAM" id="SSF52540">
    <property type="entry name" value="P-loop containing nucleoside triphosphate hydrolases"/>
    <property type="match status" value="1"/>
</dbReference>
<dbReference type="GO" id="GO:0000917">
    <property type="term" value="P:division septum assembly"/>
    <property type="evidence" value="ECO:0007669"/>
    <property type="project" value="UniProtKB-KW"/>
</dbReference>
<dbReference type="NCBIfam" id="TIGR00231">
    <property type="entry name" value="small_GTP"/>
    <property type="match status" value="1"/>
</dbReference>
<dbReference type="CDD" id="cd01876">
    <property type="entry name" value="YihA_EngB"/>
    <property type="match status" value="1"/>
</dbReference>
<keyword evidence="9 10" id="KW-0131">Cell cycle</keyword>
<dbReference type="InterPro" id="IPR005225">
    <property type="entry name" value="Small_GTP-bd"/>
</dbReference>
<evidence type="ECO:0000256" key="9">
    <source>
        <dbReference type="ARBA" id="ARBA00023306"/>
    </source>
</evidence>
<evidence type="ECO:0000256" key="5">
    <source>
        <dbReference type="ARBA" id="ARBA00022741"/>
    </source>
</evidence>
<dbReference type="InterPro" id="IPR030393">
    <property type="entry name" value="G_ENGB_dom"/>
</dbReference>
<comment type="function">
    <text evidence="10">Necessary for normal cell division and for the maintenance of normal septation.</text>
</comment>
<dbReference type="OrthoDB" id="9804921at2"/>
<dbReference type="HAMAP" id="MF_00321">
    <property type="entry name" value="GTPase_EngB"/>
    <property type="match status" value="1"/>
</dbReference>
<reference evidence="12 13" key="1">
    <citation type="submission" date="2009-02" db="EMBL/GenBank/DDBJ databases">
        <title>Sequencing of the draft genome and assembly of Dethiobacter alkaliphilus AHT 1.</title>
        <authorList>
            <consortium name="US DOE Joint Genome Institute (JGI-PGF)"/>
            <person name="Lucas S."/>
            <person name="Copeland A."/>
            <person name="Lapidus A."/>
            <person name="Glavina del Rio T."/>
            <person name="Dalin E."/>
            <person name="Tice H."/>
            <person name="Bruce D."/>
            <person name="Goodwin L."/>
            <person name="Pitluck S."/>
            <person name="Larimer F."/>
            <person name="Land M.L."/>
            <person name="Hauser L."/>
            <person name="Muyzer G."/>
        </authorList>
    </citation>
    <scope>NUCLEOTIDE SEQUENCE [LARGE SCALE GENOMIC DNA]</scope>
    <source>
        <strain evidence="12 13">AHT 1</strain>
    </source>
</reference>
<keyword evidence="4" id="KW-0479">Metal-binding</keyword>
<evidence type="ECO:0000313" key="13">
    <source>
        <dbReference type="Proteomes" id="UP000006443"/>
    </source>
</evidence>
<sequence length="197" mass="22103">MKIKSAEFIISAAGAEQFPTDMLPEVAFVGRSNVGKSTLLNSLVNRKKLALTSGNPGKTRLINFFLINEAFYFADLPGYGFARVSHEMKKQWGLLIENYLQTRETLQVVAQLVDLRHPPTADDLAMYQWLIHFNIPTIIVATKADKISRGNRQKHVKQVREGLGLGSQGPVIMFSAKTGEGKDDIWKVIQQFVQNEQ</sequence>